<evidence type="ECO:0000313" key="1">
    <source>
        <dbReference type="EMBL" id="CAB5222891.1"/>
    </source>
</evidence>
<name>A0A6J7WXX9_9CAUD</name>
<proteinExistence type="predicted"/>
<gene>
    <name evidence="1" type="ORF">UFOVP367_47</name>
</gene>
<dbReference type="EMBL" id="LR798310">
    <property type="protein sequence ID" value="CAB5222891.1"/>
    <property type="molecule type" value="Genomic_DNA"/>
</dbReference>
<accession>A0A6J7WXX9</accession>
<reference evidence="1" key="1">
    <citation type="submission" date="2020-05" db="EMBL/GenBank/DDBJ databases">
        <authorList>
            <person name="Chiriac C."/>
            <person name="Salcher M."/>
            <person name="Ghai R."/>
            <person name="Kavagutti S V."/>
        </authorList>
    </citation>
    <scope>NUCLEOTIDE SEQUENCE</scope>
</reference>
<sequence length="62" mass="7069">MNNETATIDDYFNFLQNKTIKNIDADNVDGKNYLVILLSDGSVAYLYSDSSFYLSIEKHIVN</sequence>
<organism evidence="1">
    <name type="scientific">uncultured Caudovirales phage</name>
    <dbReference type="NCBI Taxonomy" id="2100421"/>
    <lineage>
        <taxon>Viruses</taxon>
        <taxon>Duplodnaviria</taxon>
        <taxon>Heunggongvirae</taxon>
        <taxon>Uroviricota</taxon>
        <taxon>Caudoviricetes</taxon>
        <taxon>Peduoviridae</taxon>
        <taxon>Maltschvirus</taxon>
        <taxon>Maltschvirus maltsch</taxon>
    </lineage>
</organism>
<protein>
    <submittedName>
        <fullName evidence="1">Uncharacterized protein</fullName>
    </submittedName>
</protein>